<proteinExistence type="predicted"/>
<dbReference type="Gene3D" id="3.40.50.1240">
    <property type="entry name" value="Phosphoglycerate mutase-like"/>
    <property type="match status" value="1"/>
</dbReference>
<dbReference type="InterPro" id="IPR029033">
    <property type="entry name" value="His_PPase_superfam"/>
</dbReference>
<evidence type="ECO:0000313" key="2">
    <source>
        <dbReference type="EMBL" id="TDT16287.1"/>
    </source>
</evidence>
<dbReference type="Pfam" id="PF00300">
    <property type="entry name" value="His_Phos_1"/>
    <property type="match status" value="1"/>
</dbReference>
<dbReference type="SMART" id="SM00855">
    <property type="entry name" value="PGAM"/>
    <property type="match status" value="1"/>
</dbReference>
<reference evidence="2 3" key="1">
    <citation type="submission" date="2019-03" db="EMBL/GenBank/DDBJ databases">
        <title>Sequencing the genomes of 1000 actinobacteria strains.</title>
        <authorList>
            <person name="Klenk H.-P."/>
        </authorList>
    </citation>
    <scope>NUCLEOTIDE SEQUENCE [LARGE SCALE GENOMIC DNA]</scope>
    <source>
        <strain evidence="2 3">DSM 18936</strain>
    </source>
</reference>
<keyword evidence="3" id="KW-1185">Reference proteome</keyword>
<comment type="caution">
    <text evidence="2">The sequence shown here is derived from an EMBL/GenBank/DDBJ whole genome shotgun (WGS) entry which is preliminary data.</text>
</comment>
<dbReference type="RefSeq" id="WP_166657483.1">
    <property type="nucleotide sequence ID" value="NZ_SOAU01000001.1"/>
</dbReference>
<sequence>MEIVLVRHGQPEWVRDGRNVVDPPLTRLGLRQADAMARRLADESFDAVFVSPLQRARQTASPLYERLGRDEVIAPWLEEIRDPDWHGEPEEMAQQAYRELGERPVAQRWDGLVGGESIREFTDRIHRGADEFFAACGVRRIDGDHGLPVWSIDEPDQRIVLVAHVGTNSITMGHLLGLTPTPWEWDRFVMGHASVSRIEAMPVHDGYTFCLSSLSSLEHVDPADRTR</sequence>
<evidence type="ECO:0000313" key="3">
    <source>
        <dbReference type="Proteomes" id="UP000294558"/>
    </source>
</evidence>
<dbReference type="Proteomes" id="UP000294558">
    <property type="component" value="Unassembled WGS sequence"/>
</dbReference>
<dbReference type="PANTHER" id="PTHR48100">
    <property type="entry name" value="BROAD-SPECIFICITY PHOSPHATASE YOR283W-RELATED"/>
    <property type="match status" value="1"/>
</dbReference>
<dbReference type="GO" id="GO:0016791">
    <property type="term" value="F:phosphatase activity"/>
    <property type="evidence" value="ECO:0007669"/>
    <property type="project" value="TreeGrafter"/>
</dbReference>
<name>A0A4R7HYI8_9ACTN</name>
<feature type="binding site" evidence="1">
    <location>
        <position position="55"/>
    </location>
    <ligand>
        <name>substrate</name>
    </ligand>
</feature>
<organism evidence="2 3">
    <name type="scientific">Ilumatobacter fluminis</name>
    <dbReference type="NCBI Taxonomy" id="467091"/>
    <lineage>
        <taxon>Bacteria</taxon>
        <taxon>Bacillati</taxon>
        <taxon>Actinomycetota</taxon>
        <taxon>Acidimicrobiia</taxon>
        <taxon>Acidimicrobiales</taxon>
        <taxon>Ilumatobacteraceae</taxon>
        <taxon>Ilumatobacter</taxon>
    </lineage>
</organism>
<dbReference type="AlphaFoldDB" id="A0A4R7HYI8"/>
<dbReference type="EMBL" id="SOAU01000001">
    <property type="protein sequence ID" value="TDT16287.1"/>
    <property type="molecule type" value="Genomic_DNA"/>
</dbReference>
<dbReference type="GO" id="GO:0005737">
    <property type="term" value="C:cytoplasm"/>
    <property type="evidence" value="ECO:0007669"/>
    <property type="project" value="TreeGrafter"/>
</dbReference>
<dbReference type="InterPro" id="IPR013078">
    <property type="entry name" value="His_Pase_superF_clade-1"/>
</dbReference>
<gene>
    <name evidence="2" type="ORF">BDK89_1871</name>
</gene>
<protein>
    <submittedName>
        <fullName evidence="2">Putative phosphoglycerate mutase</fullName>
    </submittedName>
</protein>
<dbReference type="SUPFAM" id="SSF53254">
    <property type="entry name" value="Phosphoglycerate mutase-like"/>
    <property type="match status" value="1"/>
</dbReference>
<dbReference type="InterPro" id="IPR050275">
    <property type="entry name" value="PGM_Phosphatase"/>
</dbReference>
<dbReference type="CDD" id="cd07067">
    <property type="entry name" value="HP_PGM_like"/>
    <property type="match status" value="1"/>
</dbReference>
<evidence type="ECO:0000256" key="1">
    <source>
        <dbReference type="PIRSR" id="PIRSR613078-2"/>
    </source>
</evidence>
<dbReference type="PANTHER" id="PTHR48100:SF62">
    <property type="entry name" value="GLUCOSYL-3-PHOSPHOGLYCERATE PHOSPHATASE"/>
    <property type="match status" value="1"/>
</dbReference>
<accession>A0A4R7HYI8</accession>